<dbReference type="RefSeq" id="WP_069480435.1">
    <property type="nucleotide sequence ID" value="NZ_KV766182.1"/>
</dbReference>
<dbReference type="SUPFAM" id="SSF81345">
    <property type="entry name" value="ABC transporter involved in vitamin B12 uptake, BtuC"/>
    <property type="match status" value="1"/>
</dbReference>
<keyword evidence="7 8" id="KW-0472">Membrane</keyword>
<comment type="similarity">
    <text evidence="2">Belongs to the binding-protein-dependent transport system permease family. FecCD subfamily.</text>
</comment>
<evidence type="ECO:0000256" key="5">
    <source>
        <dbReference type="ARBA" id="ARBA00022692"/>
    </source>
</evidence>
<dbReference type="FunFam" id="1.10.3470.10:FF:000001">
    <property type="entry name" value="Vitamin B12 ABC transporter permease BtuC"/>
    <property type="match status" value="1"/>
</dbReference>
<proteinExistence type="inferred from homology"/>
<evidence type="ECO:0000256" key="2">
    <source>
        <dbReference type="ARBA" id="ARBA00007935"/>
    </source>
</evidence>
<keyword evidence="4" id="KW-1003">Cell membrane</keyword>
<feature type="transmembrane region" description="Helical" evidence="8">
    <location>
        <begin position="123"/>
        <end position="142"/>
    </location>
</feature>
<evidence type="ECO:0000256" key="3">
    <source>
        <dbReference type="ARBA" id="ARBA00022448"/>
    </source>
</evidence>
<name>A0A1E4R4E7_9BACI</name>
<evidence type="ECO:0000256" key="7">
    <source>
        <dbReference type="ARBA" id="ARBA00023136"/>
    </source>
</evidence>
<organism evidence="9 10">
    <name type="scientific">Lysinibacillus fusiformis</name>
    <dbReference type="NCBI Taxonomy" id="28031"/>
    <lineage>
        <taxon>Bacteria</taxon>
        <taxon>Bacillati</taxon>
        <taxon>Bacillota</taxon>
        <taxon>Bacilli</taxon>
        <taxon>Bacillales</taxon>
        <taxon>Bacillaceae</taxon>
        <taxon>Lysinibacillus</taxon>
    </lineage>
</organism>
<feature type="transmembrane region" description="Helical" evidence="8">
    <location>
        <begin position="310"/>
        <end position="330"/>
    </location>
</feature>
<keyword evidence="5 8" id="KW-0812">Transmembrane</keyword>
<keyword evidence="6 8" id="KW-1133">Transmembrane helix</keyword>
<dbReference type="OrthoDB" id="9811721at2"/>
<feature type="transmembrane region" description="Helical" evidence="8">
    <location>
        <begin position="242"/>
        <end position="272"/>
    </location>
</feature>
<evidence type="ECO:0000256" key="1">
    <source>
        <dbReference type="ARBA" id="ARBA00004651"/>
    </source>
</evidence>
<gene>
    <name evidence="9" type="ORF">BG258_05180</name>
</gene>
<feature type="transmembrane region" description="Helical" evidence="8">
    <location>
        <begin position="98"/>
        <end position="117"/>
    </location>
</feature>
<evidence type="ECO:0000313" key="10">
    <source>
        <dbReference type="Proteomes" id="UP000094784"/>
    </source>
</evidence>
<evidence type="ECO:0000313" key="9">
    <source>
        <dbReference type="EMBL" id="ODV55330.1"/>
    </source>
</evidence>
<dbReference type="PANTHER" id="PTHR30472">
    <property type="entry name" value="FERRIC ENTEROBACTIN TRANSPORT SYSTEM PERMEASE PROTEIN"/>
    <property type="match status" value="1"/>
</dbReference>
<comment type="subcellular location">
    <subcellularLocation>
        <location evidence="1">Cell membrane</location>
        <topology evidence="1">Multi-pass membrane protein</topology>
    </subcellularLocation>
</comment>
<feature type="transmembrane region" description="Helical" evidence="8">
    <location>
        <begin position="67"/>
        <end position="86"/>
    </location>
</feature>
<keyword evidence="3" id="KW-0813">Transport</keyword>
<dbReference type="PANTHER" id="PTHR30472:SF65">
    <property type="entry name" value="SIDEROPHORE TRANSPORT SYSTEM PERMEASE PROTEIN YFIZ-RELATED"/>
    <property type="match status" value="1"/>
</dbReference>
<dbReference type="AlphaFoldDB" id="A0A1E4R4E7"/>
<reference evidence="9 10" key="1">
    <citation type="submission" date="2016-09" db="EMBL/GenBank/DDBJ databases">
        <title>Draft genome sequence of the soil isolate, Lysinibacillus fusiformis M5, a potential hypoxanthine producer.</title>
        <authorList>
            <person name="Gallegos-Monterrosa R."/>
            <person name="Maroti G."/>
            <person name="Balint B."/>
            <person name="Kovacs A.T."/>
        </authorList>
    </citation>
    <scope>NUCLEOTIDE SEQUENCE [LARGE SCALE GENOMIC DNA]</scope>
    <source>
        <strain evidence="9 10">M5</strain>
    </source>
</reference>
<feature type="transmembrane region" description="Helical" evidence="8">
    <location>
        <begin position="195"/>
        <end position="216"/>
    </location>
</feature>
<protein>
    <submittedName>
        <fullName evidence="9">Iron-siderophore ABC transporter permease</fullName>
    </submittedName>
</protein>
<dbReference type="GO" id="GO:0005886">
    <property type="term" value="C:plasma membrane"/>
    <property type="evidence" value="ECO:0007669"/>
    <property type="project" value="UniProtKB-SubCell"/>
</dbReference>
<dbReference type="Proteomes" id="UP000094784">
    <property type="component" value="Unassembled WGS sequence"/>
</dbReference>
<dbReference type="GO" id="GO:0022857">
    <property type="term" value="F:transmembrane transporter activity"/>
    <property type="evidence" value="ECO:0007669"/>
    <property type="project" value="InterPro"/>
</dbReference>
<dbReference type="EMBL" id="MECQ01000001">
    <property type="protein sequence ID" value="ODV55330.1"/>
    <property type="molecule type" value="Genomic_DNA"/>
</dbReference>
<accession>A0A1E4R4E7</accession>
<feature type="transmembrane region" description="Helical" evidence="8">
    <location>
        <begin position="12"/>
        <end position="32"/>
    </location>
</feature>
<evidence type="ECO:0000256" key="8">
    <source>
        <dbReference type="SAM" id="Phobius"/>
    </source>
</evidence>
<comment type="caution">
    <text evidence="9">The sequence shown here is derived from an EMBL/GenBank/DDBJ whole genome shotgun (WGS) entry which is preliminary data.</text>
</comment>
<sequence>MRIFLSTTSMKQIGLFISCLILLLTFMFSITIGQTSIPFSSIYDAIFHYDAANKEHVIIRTSRFTRAVIATVVGASLAISGALMRALTRNPLAAPDILGINAGAIFFIVSAITLFSVNSLMSYMWIAFLGAGVAGAMVFFLGSLGRDGLTPIKIVLAGAAITALFVSFTQGLLVIDEQGLQSVLFWLAGSVSGRSIDMLIPVLPFILGGTVVAIGMGRSINILQSGDDIAKGLGQRTMLTKLTLGIIIIILAGSSVAVAGSIGFIGLIVPHIAIHLVGMDYRWIIPYSAVLGAILLLLADIAARYVIMPLEMPIGVMTALIGAPFFIYIARKGLAKNV</sequence>
<feature type="transmembrane region" description="Helical" evidence="8">
    <location>
        <begin position="154"/>
        <end position="175"/>
    </location>
</feature>
<evidence type="ECO:0000256" key="4">
    <source>
        <dbReference type="ARBA" id="ARBA00022475"/>
    </source>
</evidence>
<feature type="transmembrane region" description="Helical" evidence="8">
    <location>
        <begin position="284"/>
        <end position="303"/>
    </location>
</feature>
<evidence type="ECO:0000256" key="6">
    <source>
        <dbReference type="ARBA" id="ARBA00022989"/>
    </source>
</evidence>
<dbReference type="InterPro" id="IPR037294">
    <property type="entry name" value="ABC_BtuC-like"/>
</dbReference>
<dbReference type="CDD" id="cd06550">
    <property type="entry name" value="TM_ABC_iron-siderophores_like"/>
    <property type="match status" value="1"/>
</dbReference>
<dbReference type="Gene3D" id="1.10.3470.10">
    <property type="entry name" value="ABC transporter involved in vitamin B12 uptake, BtuC"/>
    <property type="match status" value="1"/>
</dbReference>
<dbReference type="Pfam" id="PF01032">
    <property type="entry name" value="FecCD"/>
    <property type="match status" value="1"/>
</dbReference>
<dbReference type="InterPro" id="IPR000522">
    <property type="entry name" value="ABC_transptr_permease_BtuC"/>
</dbReference>
<dbReference type="GO" id="GO:0033214">
    <property type="term" value="P:siderophore-iron import into cell"/>
    <property type="evidence" value="ECO:0007669"/>
    <property type="project" value="TreeGrafter"/>
</dbReference>